<sequence length="205" mass="22079">MKISLFPGSIPGQIPLLSEIIRQGVEAERDGFDGFWVPHLSNRGFDALTAISLIGSHTQLIELGTAVVPTYPRHPIAMAQQAMTSQVATQGRLALGIGPSHQGNVEDAWGLSYERPAHHVREYLSILNPLVRDGMAQFPGEMYQVNAQIDVPETSAFPVLISALAPAMLRVAGELADGTITWMAGISAIEKHIVPRINKAAREAG</sequence>
<evidence type="ECO:0000259" key="2">
    <source>
        <dbReference type="Pfam" id="PF00296"/>
    </source>
</evidence>
<dbReference type="InterPro" id="IPR050564">
    <property type="entry name" value="F420-G6PD/mer"/>
</dbReference>
<gene>
    <name evidence="3" type="ORF">METZ01_LOCUS507656</name>
</gene>
<organism evidence="3">
    <name type="scientific">marine metagenome</name>
    <dbReference type="NCBI Taxonomy" id="408172"/>
    <lineage>
        <taxon>unclassified sequences</taxon>
        <taxon>metagenomes</taxon>
        <taxon>ecological metagenomes</taxon>
    </lineage>
</organism>
<evidence type="ECO:0000256" key="1">
    <source>
        <dbReference type="ARBA" id="ARBA00023002"/>
    </source>
</evidence>
<accession>A0A383ED29</accession>
<dbReference type="SUPFAM" id="SSF51679">
    <property type="entry name" value="Bacterial luciferase-like"/>
    <property type="match status" value="1"/>
</dbReference>
<name>A0A383ED29_9ZZZZ</name>
<dbReference type="Gene3D" id="3.20.20.30">
    <property type="entry name" value="Luciferase-like domain"/>
    <property type="match status" value="1"/>
</dbReference>
<dbReference type="EMBL" id="UINC01224961">
    <property type="protein sequence ID" value="SVE54802.1"/>
    <property type="molecule type" value="Genomic_DNA"/>
</dbReference>
<feature type="domain" description="Luciferase-like" evidence="2">
    <location>
        <begin position="16"/>
        <end position="205"/>
    </location>
</feature>
<dbReference type="InterPro" id="IPR011251">
    <property type="entry name" value="Luciferase-like_dom"/>
</dbReference>
<dbReference type="PANTHER" id="PTHR43244">
    <property type="match status" value="1"/>
</dbReference>
<dbReference type="InterPro" id="IPR036661">
    <property type="entry name" value="Luciferase-like_sf"/>
</dbReference>
<dbReference type="PANTHER" id="PTHR43244:SF1">
    <property type="entry name" value="5,10-METHYLENETETRAHYDROMETHANOPTERIN REDUCTASE"/>
    <property type="match status" value="1"/>
</dbReference>
<evidence type="ECO:0000313" key="3">
    <source>
        <dbReference type="EMBL" id="SVE54802.1"/>
    </source>
</evidence>
<dbReference type="NCBIfam" id="TIGR03564">
    <property type="entry name" value="F420_MSMEG_4879"/>
    <property type="match status" value="1"/>
</dbReference>
<reference evidence="3" key="1">
    <citation type="submission" date="2018-05" db="EMBL/GenBank/DDBJ databases">
        <authorList>
            <person name="Lanie J.A."/>
            <person name="Ng W.-L."/>
            <person name="Kazmierczak K.M."/>
            <person name="Andrzejewski T.M."/>
            <person name="Davidsen T.M."/>
            <person name="Wayne K.J."/>
            <person name="Tettelin H."/>
            <person name="Glass J.I."/>
            <person name="Rusch D."/>
            <person name="Podicherti R."/>
            <person name="Tsui H.-C.T."/>
            <person name="Winkler M.E."/>
        </authorList>
    </citation>
    <scope>NUCLEOTIDE SEQUENCE</scope>
</reference>
<protein>
    <recommendedName>
        <fullName evidence="2">Luciferase-like domain-containing protein</fullName>
    </recommendedName>
</protein>
<keyword evidence="1" id="KW-0560">Oxidoreductase</keyword>
<proteinExistence type="predicted"/>
<dbReference type="AlphaFoldDB" id="A0A383ED29"/>
<dbReference type="CDD" id="cd01097">
    <property type="entry name" value="Tetrahydromethanopterin_reductase"/>
    <property type="match status" value="1"/>
</dbReference>
<feature type="non-terminal residue" evidence="3">
    <location>
        <position position="205"/>
    </location>
</feature>
<dbReference type="GO" id="GO:0016705">
    <property type="term" value="F:oxidoreductase activity, acting on paired donors, with incorporation or reduction of molecular oxygen"/>
    <property type="evidence" value="ECO:0007669"/>
    <property type="project" value="InterPro"/>
</dbReference>
<dbReference type="InterPro" id="IPR019910">
    <property type="entry name" value="Lucif-like_OxRdtase_MSMEG_4879"/>
</dbReference>
<dbReference type="Pfam" id="PF00296">
    <property type="entry name" value="Bac_luciferase"/>
    <property type="match status" value="1"/>
</dbReference>